<evidence type="ECO:0000313" key="3">
    <source>
        <dbReference type="EMBL" id="OSQ36438.1"/>
    </source>
</evidence>
<proteinExistence type="predicted"/>
<sequence>MKIVVIGGTGLIGLKTVALLKTQGHNVVAASPATGINAVTGEGLDAALKGAEVVLDLANSPSFEDDAVMAFFKTAGTNLLYAEQAAGVRHHVALSVVGTKNLQDSGYFRAKQAQEDLIKAGNIPFTIIQSTQFFEFLGSIAGSAFDGEAVRLSNARVQPITSQDVAAAVARVALAAPTNGTVEIAGPQQFGLCDLVERYLAHTGDVRPVICDAHARYFGVVLSEYSLVPGTGASLGPTTFEKWLGQSVLAKSA</sequence>
<dbReference type="InterPro" id="IPR016040">
    <property type="entry name" value="NAD(P)-bd_dom"/>
</dbReference>
<keyword evidence="4" id="KW-1185">Reference proteome</keyword>
<dbReference type="InterPro" id="IPR036291">
    <property type="entry name" value="NAD(P)-bd_dom_sf"/>
</dbReference>
<keyword evidence="1" id="KW-0521">NADP</keyword>
<accession>A0A1Y2KX40</accession>
<evidence type="ECO:0000259" key="2">
    <source>
        <dbReference type="Pfam" id="PF13460"/>
    </source>
</evidence>
<evidence type="ECO:0000313" key="4">
    <source>
        <dbReference type="Proteomes" id="UP000193391"/>
    </source>
</evidence>
<dbReference type="PANTHER" id="PTHR42748">
    <property type="entry name" value="NITROGEN METABOLITE REPRESSION PROTEIN NMRA FAMILY MEMBER"/>
    <property type="match status" value="1"/>
</dbReference>
<protein>
    <submittedName>
        <fullName evidence="3">NmrA family transcriptional regulator</fullName>
    </submittedName>
</protein>
<gene>
    <name evidence="3" type="ORF">TMES_18305</name>
</gene>
<dbReference type="EMBL" id="JFKA01000011">
    <property type="protein sequence ID" value="OSQ36438.1"/>
    <property type="molecule type" value="Genomic_DNA"/>
</dbReference>
<dbReference type="SUPFAM" id="SSF51735">
    <property type="entry name" value="NAD(P)-binding Rossmann-fold domains"/>
    <property type="match status" value="1"/>
</dbReference>
<dbReference type="Gene3D" id="3.40.50.720">
    <property type="entry name" value="NAD(P)-binding Rossmann-like Domain"/>
    <property type="match status" value="1"/>
</dbReference>
<dbReference type="PANTHER" id="PTHR42748:SF3">
    <property type="entry name" value="BLL4366 PROTEIN"/>
    <property type="match status" value="1"/>
</dbReference>
<dbReference type="Pfam" id="PF13460">
    <property type="entry name" value="NAD_binding_10"/>
    <property type="match status" value="1"/>
</dbReference>
<organism evidence="3 4">
    <name type="scientific">Thalassospira mesophila</name>
    <dbReference type="NCBI Taxonomy" id="1293891"/>
    <lineage>
        <taxon>Bacteria</taxon>
        <taxon>Pseudomonadati</taxon>
        <taxon>Pseudomonadota</taxon>
        <taxon>Alphaproteobacteria</taxon>
        <taxon>Rhodospirillales</taxon>
        <taxon>Thalassospiraceae</taxon>
        <taxon>Thalassospira</taxon>
    </lineage>
</organism>
<dbReference type="Proteomes" id="UP000193391">
    <property type="component" value="Unassembled WGS sequence"/>
</dbReference>
<feature type="domain" description="NAD(P)-binding" evidence="2">
    <location>
        <begin position="7"/>
        <end position="172"/>
    </location>
</feature>
<comment type="caution">
    <text evidence="3">The sequence shown here is derived from an EMBL/GenBank/DDBJ whole genome shotgun (WGS) entry which is preliminary data.</text>
</comment>
<evidence type="ECO:0000256" key="1">
    <source>
        <dbReference type="ARBA" id="ARBA00022857"/>
    </source>
</evidence>
<dbReference type="OrthoDB" id="9771302at2"/>
<dbReference type="RefSeq" id="WP_085585254.1">
    <property type="nucleotide sequence ID" value="NZ_JFKA01000011.1"/>
</dbReference>
<dbReference type="AlphaFoldDB" id="A0A1Y2KX40"/>
<name>A0A1Y2KX40_9PROT</name>
<reference evidence="3 4" key="1">
    <citation type="submission" date="2014-03" db="EMBL/GenBank/DDBJ databases">
        <title>The draft genome sequence of Thalassospira mesophila JCM 18969.</title>
        <authorList>
            <person name="Lai Q."/>
            <person name="Shao Z."/>
        </authorList>
    </citation>
    <scope>NUCLEOTIDE SEQUENCE [LARGE SCALE GENOMIC DNA]</scope>
    <source>
        <strain evidence="3 4">JCM 18969</strain>
    </source>
</reference>
<dbReference type="InterPro" id="IPR051164">
    <property type="entry name" value="NmrA-like_oxidored"/>
</dbReference>
<dbReference type="STRING" id="1293891.TMES_18305"/>